<dbReference type="InterPro" id="IPR024810">
    <property type="entry name" value="MAB21L/cGLR"/>
</dbReference>
<organism evidence="3 4">
    <name type="scientific">Actinia tenebrosa</name>
    <name type="common">Australian red waratah sea anemone</name>
    <dbReference type="NCBI Taxonomy" id="6105"/>
    <lineage>
        <taxon>Eukaryota</taxon>
        <taxon>Metazoa</taxon>
        <taxon>Cnidaria</taxon>
        <taxon>Anthozoa</taxon>
        <taxon>Hexacorallia</taxon>
        <taxon>Actiniaria</taxon>
        <taxon>Actiniidae</taxon>
        <taxon>Actinia</taxon>
    </lineage>
</organism>
<dbReference type="GeneID" id="116286267"/>
<evidence type="ECO:0000256" key="1">
    <source>
        <dbReference type="ARBA" id="ARBA00001946"/>
    </source>
</evidence>
<dbReference type="Proteomes" id="UP000515163">
    <property type="component" value="Unplaced"/>
</dbReference>
<feature type="region of interest" description="Disordered" evidence="2">
    <location>
        <begin position="267"/>
        <end position="291"/>
    </location>
</feature>
<evidence type="ECO:0000256" key="2">
    <source>
        <dbReference type="SAM" id="MobiDB-lite"/>
    </source>
</evidence>
<keyword evidence="3" id="KW-1185">Reference proteome</keyword>
<evidence type="ECO:0000313" key="3">
    <source>
        <dbReference type="Proteomes" id="UP000515163"/>
    </source>
</evidence>
<name>A0A6P8GWE8_ACTTE</name>
<dbReference type="AlphaFoldDB" id="A0A6P8GWE8"/>
<dbReference type="PANTHER" id="PTHR10656:SF69">
    <property type="entry name" value="MAB-21-LIKE HHH_H2TH-LIKE DOMAIN-CONTAINING PROTEIN"/>
    <property type="match status" value="1"/>
</dbReference>
<gene>
    <name evidence="4" type="primary">LOC116286267</name>
</gene>
<dbReference type="InParanoid" id="A0A6P8GWE8"/>
<dbReference type="PANTHER" id="PTHR10656">
    <property type="entry name" value="CELL FATE DETERMINING PROTEIN MAB21-RELATED"/>
    <property type="match status" value="1"/>
</dbReference>
<dbReference type="OrthoDB" id="6112914at2759"/>
<feature type="compositionally biased region" description="Basic and acidic residues" evidence="2">
    <location>
        <begin position="280"/>
        <end position="291"/>
    </location>
</feature>
<protein>
    <submittedName>
        <fullName evidence="4">Uncharacterized protein LOC116286267</fullName>
    </submittedName>
</protein>
<reference evidence="4" key="1">
    <citation type="submission" date="2025-08" db="UniProtKB">
        <authorList>
            <consortium name="RefSeq"/>
        </authorList>
    </citation>
    <scope>IDENTIFICATION</scope>
    <source>
        <tissue evidence="4">Tentacle</tissue>
    </source>
</reference>
<dbReference type="SMART" id="SM01265">
    <property type="entry name" value="Mab-21"/>
    <property type="match status" value="1"/>
</dbReference>
<comment type="cofactor">
    <cofactor evidence="1">
        <name>Mg(2+)</name>
        <dbReference type="ChEBI" id="CHEBI:18420"/>
    </cofactor>
</comment>
<accession>A0A6P8GWE8</accession>
<dbReference type="RefSeq" id="XP_031548579.1">
    <property type="nucleotide sequence ID" value="XM_031692719.1"/>
</dbReference>
<proteinExistence type="predicted"/>
<sequence length="590" mass="68600">MAGTKVPTEASLFDFDDKSQVWLQPFSEIINCMFPVEYVYGEWIWWQATSEAKRSFNPESLASSSTSEIETGSRVEGFCIPQLLFSESGEGFLNVPFDKRKHWQPDLDEMKIDAFSIANERNEIIPIFTVEHASDDPRYVHLRFTDEWKEHKPSYKNASFINHTYLLPSNEYWSNETRGGSDIWTYEMHGPVRKLQNKGFVHYEEDQTGVFKYPLAWPEPAMEWLVRSRTNGWPSPELLKDILESGCHLAPVGRGKRQNEPMELLEYRKNPEKPSSSSCRETDPENPNDRDIMDERLQKSLEEGHLPHYIIPQSNLLQNEDPAKLVEEAATIHDVRINILPKIVSMLKRCFSLTYQSQTYLNNLQDLDPLLVKVQEKSLTEEDVKGLIYSLLAVFMEKSKDVIGSLFKSLQNEGEDEYIKKMMYIPLYAYQSLLARGLCKMLHLKTAHKTTEEKTNQELLTFMKEKVSDLTLDDDFTKIAQTFFAEIRERRDMSLMIPNTIGMEYTKKVYKELAWHHVDEAQAPFQEQIGWLKKSDMEAMTNKVSEKLKGLLENLTLEDIKAEIDKELKILYEKRHQKESGKETTEDQSV</sequence>
<evidence type="ECO:0000313" key="4">
    <source>
        <dbReference type="RefSeq" id="XP_031548579.1"/>
    </source>
</evidence>
<dbReference type="KEGG" id="aten:116286267"/>